<evidence type="ECO:0000313" key="11">
    <source>
        <dbReference type="EMBL" id="PKB25661.1"/>
    </source>
</evidence>
<feature type="site" description="Contributes to redox potential value" evidence="8">
    <location>
        <position position="32"/>
    </location>
</feature>
<feature type="site" description="Contributes to redox potential value" evidence="8">
    <location>
        <position position="33"/>
    </location>
</feature>
<dbReference type="NCBIfam" id="TIGR01068">
    <property type="entry name" value="thioredoxin"/>
    <property type="match status" value="1"/>
</dbReference>
<dbReference type="GO" id="GO:0015035">
    <property type="term" value="F:protein-disulfide reductase activity"/>
    <property type="evidence" value="ECO:0007669"/>
    <property type="project" value="UniProtKB-UniRule"/>
</dbReference>
<dbReference type="PANTHER" id="PTHR45663:SF11">
    <property type="entry name" value="GEO12009P1"/>
    <property type="match status" value="1"/>
</dbReference>
<dbReference type="FunFam" id="3.40.30.10:FF:000001">
    <property type="entry name" value="Thioredoxin"/>
    <property type="match status" value="1"/>
</dbReference>
<dbReference type="Gene3D" id="3.40.30.10">
    <property type="entry name" value="Glutaredoxin"/>
    <property type="match status" value="1"/>
</dbReference>
<dbReference type="GO" id="GO:0045454">
    <property type="term" value="P:cell redox homeostasis"/>
    <property type="evidence" value="ECO:0007669"/>
    <property type="project" value="TreeGrafter"/>
</dbReference>
<feature type="site" description="Deprotonates C-terminal active site Cys" evidence="8">
    <location>
        <position position="25"/>
    </location>
</feature>
<dbReference type="InterPro" id="IPR013766">
    <property type="entry name" value="Thioredoxin_domain"/>
</dbReference>
<evidence type="ECO:0000313" key="12">
    <source>
        <dbReference type="Proteomes" id="UP000232587"/>
    </source>
</evidence>
<dbReference type="RefSeq" id="WP_100866079.1">
    <property type="nucleotide sequence ID" value="NZ_PHUF01000002.1"/>
</dbReference>
<dbReference type="PRINTS" id="PR00421">
    <property type="entry name" value="THIOREDOXIN"/>
</dbReference>
<evidence type="ECO:0000256" key="4">
    <source>
        <dbReference type="ARBA" id="ARBA00023157"/>
    </source>
</evidence>
<feature type="active site" description="Nucleophile" evidence="8">
    <location>
        <position position="31"/>
    </location>
</feature>
<dbReference type="PANTHER" id="PTHR45663">
    <property type="entry name" value="GEO12009P1"/>
    <property type="match status" value="1"/>
</dbReference>
<feature type="disulfide bond" description="Redox-active" evidence="9">
    <location>
        <begin position="31"/>
        <end position="34"/>
    </location>
</feature>
<evidence type="ECO:0000256" key="1">
    <source>
        <dbReference type="ARBA" id="ARBA00008987"/>
    </source>
</evidence>
<sequence length="106" mass="11443">MATKAVTDSSFAADVLQSDKPVLVDFWADWCGPCKMIGPALEEISDELSDKVTIAKVDIMENTDTAAKYGVQSIPLMVLFKNGQPVAQKLGAAPKSQLKGWLESEL</sequence>
<evidence type="ECO:0000259" key="10">
    <source>
        <dbReference type="PROSITE" id="PS51352"/>
    </source>
</evidence>
<organism evidence="11 12">
    <name type="scientific">Novosphingobium kunmingense</name>
    <dbReference type="NCBI Taxonomy" id="1211806"/>
    <lineage>
        <taxon>Bacteria</taxon>
        <taxon>Pseudomonadati</taxon>
        <taxon>Pseudomonadota</taxon>
        <taxon>Alphaproteobacteria</taxon>
        <taxon>Sphingomonadales</taxon>
        <taxon>Sphingomonadaceae</taxon>
        <taxon>Novosphingobium</taxon>
    </lineage>
</organism>
<evidence type="ECO:0000256" key="6">
    <source>
        <dbReference type="NCBIfam" id="TIGR01068"/>
    </source>
</evidence>
<comment type="caution">
    <text evidence="11">The sequence shown here is derived from an EMBL/GenBank/DDBJ whole genome shotgun (WGS) entry which is preliminary data.</text>
</comment>
<reference evidence="11 12" key="1">
    <citation type="submission" date="2017-11" db="EMBL/GenBank/DDBJ databases">
        <title>Genomic Encyclopedia of Type Strains, Phase III (KMG-III): the genomes of soil and plant-associated and newly described type strains.</title>
        <authorList>
            <person name="Whitman W."/>
        </authorList>
    </citation>
    <scope>NUCLEOTIDE SEQUENCE [LARGE SCALE GENOMIC DNA]</scope>
    <source>
        <strain evidence="11 12">CGMCC 1.12274</strain>
    </source>
</reference>
<evidence type="ECO:0000256" key="3">
    <source>
        <dbReference type="ARBA" id="ARBA00022982"/>
    </source>
</evidence>
<dbReference type="OrthoDB" id="9790390at2"/>
<dbReference type="Pfam" id="PF00085">
    <property type="entry name" value="Thioredoxin"/>
    <property type="match status" value="1"/>
</dbReference>
<dbReference type="CDD" id="cd02947">
    <property type="entry name" value="TRX_family"/>
    <property type="match status" value="1"/>
</dbReference>
<gene>
    <name evidence="11" type="ORF">B0I00_0866</name>
</gene>
<feature type="domain" description="Thioredoxin" evidence="10">
    <location>
        <begin position="1"/>
        <end position="106"/>
    </location>
</feature>
<dbReference type="PIRSF" id="PIRSF000077">
    <property type="entry name" value="Thioredoxin"/>
    <property type="match status" value="1"/>
</dbReference>
<keyword evidence="2" id="KW-0813">Transport</keyword>
<dbReference type="SUPFAM" id="SSF52833">
    <property type="entry name" value="Thioredoxin-like"/>
    <property type="match status" value="1"/>
</dbReference>
<dbReference type="EMBL" id="PHUF01000002">
    <property type="protein sequence ID" value="PKB25661.1"/>
    <property type="molecule type" value="Genomic_DNA"/>
</dbReference>
<evidence type="ECO:0000256" key="9">
    <source>
        <dbReference type="PIRSR" id="PIRSR000077-4"/>
    </source>
</evidence>
<evidence type="ECO:0000256" key="5">
    <source>
        <dbReference type="ARBA" id="ARBA00023284"/>
    </source>
</evidence>
<keyword evidence="3" id="KW-0249">Electron transport</keyword>
<keyword evidence="5 9" id="KW-0676">Redox-active center</keyword>
<accession>A0A2N0I3A8</accession>
<dbReference type="InterPro" id="IPR036249">
    <property type="entry name" value="Thioredoxin-like_sf"/>
</dbReference>
<protein>
    <recommendedName>
        <fullName evidence="6 7">Thioredoxin</fullName>
    </recommendedName>
</protein>
<dbReference type="Proteomes" id="UP000232587">
    <property type="component" value="Unassembled WGS sequence"/>
</dbReference>
<feature type="active site" description="Nucleophile" evidence="8">
    <location>
        <position position="34"/>
    </location>
</feature>
<dbReference type="PROSITE" id="PS51352">
    <property type="entry name" value="THIOREDOXIN_2"/>
    <property type="match status" value="1"/>
</dbReference>
<evidence type="ECO:0000256" key="7">
    <source>
        <dbReference type="PIRNR" id="PIRNR000077"/>
    </source>
</evidence>
<dbReference type="GO" id="GO:0005829">
    <property type="term" value="C:cytosol"/>
    <property type="evidence" value="ECO:0007669"/>
    <property type="project" value="TreeGrafter"/>
</dbReference>
<dbReference type="AlphaFoldDB" id="A0A2N0I3A8"/>
<proteinExistence type="inferred from homology"/>
<keyword evidence="12" id="KW-1185">Reference proteome</keyword>
<keyword evidence="4 9" id="KW-1015">Disulfide bond</keyword>
<evidence type="ECO:0000256" key="8">
    <source>
        <dbReference type="PIRSR" id="PIRSR000077-1"/>
    </source>
</evidence>
<dbReference type="InterPro" id="IPR005746">
    <property type="entry name" value="Thioredoxin"/>
</dbReference>
<dbReference type="PROSITE" id="PS00194">
    <property type="entry name" value="THIOREDOXIN_1"/>
    <property type="match status" value="1"/>
</dbReference>
<comment type="similarity">
    <text evidence="1 7">Belongs to the thioredoxin family.</text>
</comment>
<evidence type="ECO:0000256" key="2">
    <source>
        <dbReference type="ARBA" id="ARBA00022448"/>
    </source>
</evidence>
<name>A0A2N0I3A8_9SPHN</name>
<dbReference type="InterPro" id="IPR017937">
    <property type="entry name" value="Thioredoxin_CS"/>
</dbReference>